<dbReference type="AlphaFoldDB" id="B2VS48"/>
<dbReference type="InParanoid" id="B2VS48"/>
<name>B2VS48_PYRTR</name>
<keyword evidence="2" id="KW-1133">Transmembrane helix</keyword>
<dbReference type="EMBL" id="DS231615">
    <property type="protein sequence ID" value="EDU40061.1"/>
    <property type="molecule type" value="Genomic_DNA"/>
</dbReference>
<feature type="compositionally biased region" description="Gly residues" evidence="1">
    <location>
        <begin position="556"/>
        <end position="572"/>
    </location>
</feature>
<keyword evidence="2" id="KW-0472">Membrane</keyword>
<evidence type="ECO:0000313" key="3">
    <source>
        <dbReference type="EMBL" id="EDU40061.1"/>
    </source>
</evidence>
<dbReference type="OrthoDB" id="3903561at2759"/>
<reference evidence="4" key="1">
    <citation type="journal article" date="2013" name="G3 (Bethesda)">
        <title>Comparative genomics of a plant-pathogenic fungus, Pyrenophora tritici-repentis, reveals transduplication and the impact of repeat elements on pathogenicity and population divergence.</title>
        <authorList>
            <person name="Manning V.A."/>
            <person name="Pandelova I."/>
            <person name="Dhillon B."/>
            <person name="Wilhelm L.J."/>
            <person name="Goodwin S.B."/>
            <person name="Berlin A.M."/>
            <person name="Figueroa M."/>
            <person name="Freitag M."/>
            <person name="Hane J.K."/>
            <person name="Henrissat B."/>
            <person name="Holman W.H."/>
            <person name="Kodira C.D."/>
            <person name="Martin J."/>
            <person name="Oliver R.P."/>
            <person name="Robbertse B."/>
            <person name="Schackwitz W."/>
            <person name="Schwartz D.C."/>
            <person name="Spatafora J.W."/>
            <person name="Turgeon B.G."/>
            <person name="Yandava C."/>
            <person name="Young S."/>
            <person name="Zhou S."/>
            <person name="Zeng Q."/>
            <person name="Grigoriev I.V."/>
            <person name="Ma L.-J."/>
            <person name="Ciuffetti L.M."/>
        </authorList>
    </citation>
    <scope>NUCLEOTIDE SEQUENCE [LARGE SCALE GENOMIC DNA]</scope>
    <source>
        <strain evidence="4">Pt-1C-BFP</strain>
    </source>
</reference>
<evidence type="ECO:0000256" key="1">
    <source>
        <dbReference type="SAM" id="MobiDB-lite"/>
    </source>
</evidence>
<dbReference type="eggNOG" id="ENOG502TB39">
    <property type="taxonomic scope" value="Eukaryota"/>
</dbReference>
<proteinExistence type="predicted"/>
<protein>
    <submittedName>
        <fullName evidence="3">Uncharacterized protein</fullName>
    </submittedName>
</protein>
<feature type="transmembrane region" description="Helical" evidence="2">
    <location>
        <begin position="100"/>
        <end position="119"/>
    </location>
</feature>
<keyword evidence="2" id="KW-0812">Transmembrane</keyword>
<dbReference type="Proteomes" id="UP000001471">
    <property type="component" value="Unassembled WGS sequence"/>
</dbReference>
<gene>
    <name evidence="3" type="ORF">PTRG_00623</name>
</gene>
<dbReference type="OMA" id="HPASFIT"/>
<dbReference type="HOGENOM" id="CLU_024133_1_1_1"/>
<organism evidence="3 4">
    <name type="scientific">Pyrenophora tritici-repentis (strain Pt-1C-BFP)</name>
    <name type="common">Wheat tan spot fungus</name>
    <name type="synonym">Drechslera tritici-repentis</name>
    <dbReference type="NCBI Taxonomy" id="426418"/>
    <lineage>
        <taxon>Eukaryota</taxon>
        <taxon>Fungi</taxon>
        <taxon>Dikarya</taxon>
        <taxon>Ascomycota</taxon>
        <taxon>Pezizomycotina</taxon>
        <taxon>Dothideomycetes</taxon>
        <taxon>Pleosporomycetidae</taxon>
        <taxon>Pleosporales</taxon>
        <taxon>Pleosporineae</taxon>
        <taxon>Pleosporaceae</taxon>
        <taxon>Pyrenophora</taxon>
    </lineage>
</organism>
<dbReference type="STRING" id="426418.B2VS48"/>
<accession>B2VS48</accession>
<evidence type="ECO:0000256" key="2">
    <source>
        <dbReference type="SAM" id="Phobius"/>
    </source>
</evidence>
<feature type="region of interest" description="Disordered" evidence="1">
    <location>
        <begin position="550"/>
        <end position="597"/>
    </location>
</feature>
<feature type="transmembrane region" description="Helical" evidence="2">
    <location>
        <begin position="247"/>
        <end position="271"/>
    </location>
</feature>
<evidence type="ECO:0000313" key="4">
    <source>
        <dbReference type="Proteomes" id="UP000001471"/>
    </source>
</evidence>
<sequence length="619" mass="69835">MVGYDDKKGMAPNHTCVSVVSTDDTFSNSPPRRKTWGNDSIKTESKWRNWRSWMKWKTHWNWNLHELWLRSWHITKVATWFIISMPFAKHTRRTQRQIHAFWMVVLTTILPMVILGMVAPMSTYPFGGVFADKVIGCGNQLSGTPQNSTITGIEKVFALDTKFGSLSFAQAKTVDIAWDVFVGRGVQLIAWWVAYTVFCDALLRAIERHPASFSIFQRIALEGPSLGSLWTLMKELWVAKCRWTKALFFYIFWSTAYVLLVPIVLGAMTGYDSTAIAWISLESDNNIFPVSMLEPTWVIEGTLNQTWAKPACADEKLYEKYSFMNSFRQGYCDCQLSNGTILPALDVSQRWTSVSYSRFYRYGRCSYDFPNNNQTWKTWDSSLNKYIFYPCNATVSVTIAGKTYDGQELNGSSGYCYNSVGYNDTSLEDKTRCLPDTAAQTYQWGFSTLMSGLFVFATAGWAISMYVLWQDAQINSTLVKEGYQMTPLRAAFLIVQVARRRTGLGGKQLIRAETKGLERELYGKDGLDKTDIAFGVFYENAEEGEARGKMDWETPVGGGGSGGGGSGGGDGGTAPCSPTVEEPMMRCSRSESSEEIQVISDEDLRERYRRGVEEARLAR</sequence>